<reference evidence="2 3" key="1">
    <citation type="submission" date="2019-01" db="EMBL/GenBank/DDBJ databases">
        <title>Ktedonosporobacter rubrisoli SCAWS-G2.</title>
        <authorList>
            <person name="Huang Y."/>
            <person name="Yan B."/>
        </authorList>
    </citation>
    <scope>NUCLEOTIDE SEQUENCE [LARGE SCALE GENOMIC DNA]</scope>
    <source>
        <strain evidence="2 3">SCAWS-G2</strain>
    </source>
</reference>
<keyword evidence="3" id="KW-1185">Reference proteome</keyword>
<dbReference type="AlphaFoldDB" id="A0A4P6JHS3"/>
<evidence type="ECO:0000259" key="1">
    <source>
        <dbReference type="Pfam" id="PF03551"/>
    </source>
</evidence>
<proteinExistence type="predicted"/>
<dbReference type="OrthoDB" id="9808017at2"/>
<organism evidence="2 3">
    <name type="scientific">Ktedonosporobacter rubrisoli</name>
    <dbReference type="NCBI Taxonomy" id="2509675"/>
    <lineage>
        <taxon>Bacteria</taxon>
        <taxon>Bacillati</taxon>
        <taxon>Chloroflexota</taxon>
        <taxon>Ktedonobacteria</taxon>
        <taxon>Ktedonobacterales</taxon>
        <taxon>Ktedonosporobacteraceae</taxon>
        <taxon>Ktedonosporobacter</taxon>
    </lineage>
</organism>
<dbReference type="EMBL" id="CP035758">
    <property type="protein sequence ID" value="QBD74493.1"/>
    <property type="molecule type" value="Genomic_DNA"/>
</dbReference>
<protein>
    <submittedName>
        <fullName evidence="2">PadR family transcriptional regulator</fullName>
    </submittedName>
</protein>
<name>A0A4P6JHS3_KTERU</name>
<dbReference type="RefSeq" id="WP_129885092.1">
    <property type="nucleotide sequence ID" value="NZ_CP035758.1"/>
</dbReference>
<dbReference type="SUPFAM" id="SSF46785">
    <property type="entry name" value="Winged helix' DNA-binding domain"/>
    <property type="match status" value="1"/>
</dbReference>
<dbReference type="InterPro" id="IPR036390">
    <property type="entry name" value="WH_DNA-bd_sf"/>
</dbReference>
<sequence length="111" mass="12903">MKAERRTQWLRGVLDLCILGVLYDGEYYGYAISQRLEQAGLGHIKGGTLYPLLARLEEMSLVTSRWTVRQQGPGRKYYVLTEQGRRVFEEQASDWTMFAEHVATLIYRRGE</sequence>
<accession>A0A4P6JHS3</accession>
<dbReference type="InterPro" id="IPR052509">
    <property type="entry name" value="Metal_resp_DNA-bind_regulator"/>
</dbReference>
<dbReference type="Gene3D" id="1.10.10.10">
    <property type="entry name" value="Winged helix-like DNA-binding domain superfamily/Winged helix DNA-binding domain"/>
    <property type="match status" value="1"/>
</dbReference>
<dbReference type="Proteomes" id="UP000290365">
    <property type="component" value="Chromosome"/>
</dbReference>
<gene>
    <name evidence="2" type="ORF">EPA93_00175</name>
</gene>
<evidence type="ECO:0000313" key="3">
    <source>
        <dbReference type="Proteomes" id="UP000290365"/>
    </source>
</evidence>
<dbReference type="InterPro" id="IPR036388">
    <property type="entry name" value="WH-like_DNA-bd_sf"/>
</dbReference>
<dbReference type="PANTHER" id="PTHR33169:SF14">
    <property type="entry name" value="TRANSCRIPTIONAL REGULATOR RV3488"/>
    <property type="match status" value="1"/>
</dbReference>
<dbReference type="Pfam" id="PF03551">
    <property type="entry name" value="PadR"/>
    <property type="match status" value="1"/>
</dbReference>
<dbReference type="PANTHER" id="PTHR33169">
    <property type="entry name" value="PADR-FAMILY TRANSCRIPTIONAL REGULATOR"/>
    <property type="match status" value="1"/>
</dbReference>
<feature type="domain" description="Transcription regulator PadR N-terminal" evidence="1">
    <location>
        <begin position="18"/>
        <end position="90"/>
    </location>
</feature>
<evidence type="ECO:0000313" key="2">
    <source>
        <dbReference type="EMBL" id="QBD74493.1"/>
    </source>
</evidence>
<dbReference type="KEGG" id="kbs:EPA93_00175"/>
<dbReference type="InterPro" id="IPR005149">
    <property type="entry name" value="Tscrpt_reg_PadR_N"/>
</dbReference>